<dbReference type="EMBL" id="BJHX01000003">
    <property type="protein sequence ID" value="GDY69913.1"/>
    <property type="molecule type" value="Genomic_DNA"/>
</dbReference>
<reference evidence="1 2" key="1">
    <citation type="submission" date="2019-04" db="EMBL/GenBank/DDBJ databases">
        <title>Draft genome sequences of Streptomyces avermitilis NBRC 14893.</title>
        <authorList>
            <person name="Komaki H."/>
            <person name="Tamura T."/>
            <person name="Hosoyama A."/>
        </authorList>
    </citation>
    <scope>NUCLEOTIDE SEQUENCE [LARGE SCALE GENOMIC DNA]</scope>
    <source>
        <strain evidence="1 2">NBRC 14893</strain>
    </source>
</reference>
<protein>
    <submittedName>
        <fullName evidence="1">Uncharacterized protein</fullName>
    </submittedName>
</protein>
<accession>A0A4D4MDE2</accession>
<proteinExistence type="predicted"/>
<evidence type="ECO:0000313" key="1">
    <source>
        <dbReference type="EMBL" id="GDY69913.1"/>
    </source>
</evidence>
<sequence>MRTWAAEDPAQHFLVHQGAFCAGQCGADVGGQLGPGAEVAVCGMAVFVRLREDVNVEHVPAFGARA</sequence>
<name>A0A4D4MDE2_STRAX</name>
<dbReference type="Proteomes" id="UP000302139">
    <property type="component" value="Unassembled WGS sequence"/>
</dbReference>
<organism evidence="1 2">
    <name type="scientific">Streptomyces avermitilis</name>
    <dbReference type="NCBI Taxonomy" id="33903"/>
    <lineage>
        <taxon>Bacteria</taxon>
        <taxon>Bacillati</taxon>
        <taxon>Actinomycetota</taxon>
        <taxon>Actinomycetes</taxon>
        <taxon>Kitasatosporales</taxon>
        <taxon>Streptomycetaceae</taxon>
        <taxon>Streptomyces</taxon>
    </lineage>
</organism>
<comment type="caution">
    <text evidence="1">The sequence shown here is derived from an EMBL/GenBank/DDBJ whole genome shotgun (WGS) entry which is preliminary data.</text>
</comment>
<evidence type="ECO:0000313" key="2">
    <source>
        <dbReference type="Proteomes" id="UP000302139"/>
    </source>
</evidence>
<dbReference type="AlphaFoldDB" id="A0A4D4MDE2"/>
<gene>
    <name evidence="1" type="ORF">SAV14893_093060</name>
</gene>